<evidence type="ECO:0000256" key="1">
    <source>
        <dbReference type="SAM" id="Phobius"/>
    </source>
</evidence>
<keyword evidence="1" id="KW-0472">Membrane</keyword>
<keyword evidence="1" id="KW-1133">Transmembrane helix</keyword>
<comment type="caution">
    <text evidence="2">The sequence shown here is derived from an EMBL/GenBank/DDBJ whole genome shotgun (WGS) entry which is preliminary data.</text>
</comment>
<dbReference type="Proteomes" id="UP000034704">
    <property type="component" value="Unassembled WGS sequence"/>
</dbReference>
<reference evidence="2 3" key="1">
    <citation type="journal article" date="2015" name="Nature">
        <title>rRNA introns, odd ribosomes, and small enigmatic genomes across a large radiation of phyla.</title>
        <authorList>
            <person name="Brown C.T."/>
            <person name="Hug L.A."/>
            <person name="Thomas B.C."/>
            <person name="Sharon I."/>
            <person name="Castelle C.J."/>
            <person name="Singh A."/>
            <person name="Wilkins M.J."/>
            <person name="Williams K.H."/>
            <person name="Banfield J.F."/>
        </authorList>
    </citation>
    <scope>NUCLEOTIDE SEQUENCE [LARGE SCALE GENOMIC DNA]</scope>
</reference>
<protein>
    <submittedName>
        <fullName evidence="2">Uncharacterized protein</fullName>
    </submittedName>
</protein>
<dbReference type="EMBL" id="LCDG01000001">
    <property type="protein sequence ID" value="KKS48327.1"/>
    <property type="molecule type" value="Genomic_DNA"/>
</dbReference>
<evidence type="ECO:0000313" key="2">
    <source>
        <dbReference type="EMBL" id="KKS48327.1"/>
    </source>
</evidence>
<keyword evidence="1" id="KW-0812">Transmembrane</keyword>
<proteinExistence type="predicted"/>
<organism evidence="2 3">
    <name type="scientific">Candidatus Nomurabacteria bacterium GW2011_GWC2_42_20</name>
    <dbReference type="NCBI Taxonomy" id="1618756"/>
    <lineage>
        <taxon>Bacteria</taxon>
        <taxon>Candidatus Nomuraibacteriota</taxon>
    </lineage>
</organism>
<sequence length="208" mass="23230">MFRDAAIVVTALVLMYVSTNITPVSLETVVSGEMMSNVLSFFGIDARLTTAQNIVLSLQNTFAVLGIVFLAGAFWATLKIREVHHAEHEKYEPVHHEKTVEKQAIAQWQVILDHVNSENPAEWKLAILEADNILNEVLDDQGYLGTTVADKLKTMSSTRISSYNEVWDAHRLRNQIAHGGAIDMELTQKMARNAVSQFGNAFKELGYL</sequence>
<feature type="transmembrane region" description="Helical" evidence="1">
    <location>
        <begin position="50"/>
        <end position="76"/>
    </location>
</feature>
<gene>
    <name evidence="2" type="ORF">UV12_C0001G0022</name>
</gene>
<name>A0A0G0ZHV3_9BACT</name>
<accession>A0A0G0ZHV3</accession>
<dbReference type="AlphaFoldDB" id="A0A0G0ZHV3"/>
<dbReference type="STRING" id="1618756.UV12_C0001G0022"/>
<evidence type="ECO:0000313" key="3">
    <source>
        <dbReference type="Proteomes" id="UP000034704"/>
    </source>
</evidence>